<dbReference type="InterPro" id="IPR006143">
    <property type="entry name" value="RND_pump_MFP"/>
</dbReference>
<protein>
    <submittedName>
        <fullName evidence="4">Cobalt-zinc-cadmium efflux system membrane fusion protein</fullName>
    </submittedName>
</protein>
<feature type="domain" description="CzcB-like barrel-sandwich hybrid" evidence="3">
    <location>
        <begin position="59"/>
        <end position="200"/>
    </location>
</feature>
<gene>
    <name evidence="4" type="ORF">JN12_02280</name>
</gene>
<dbReference type="Pfam" id="PF25973">
    <property type="entry name" value="BSH_CzcB"/>
    <property type="match status" value="1"/>
</dbReference>
<dbReference type="GO" id="GO:0022857">
    <property type="term" value="F:transmembrane transporter activity"/>
    <property type="evidence" value="ECO:0007669"/>
    <property type="project" value="InterPro"/>
</dbReference>
<keyword evidence="2" id="KW-0813">Transport</keyword>
<evidence type="ECO:0000256" key="1">
    <source>
        <dbReference type="ARBA" id="ARBA00009477"/>
    </source>
</evidence>
<dbReference type="GO" id="GO:0016020">
    <property type="term" value="C:membrane"/>
    <property type="evidence" value="ECO:0007669"/>
    <property type="project" value="InterPro"/>
</dbReference>
<dbReference type="EMBL" id="VLLN01000013">
    <property type="protein sequence ID" value="TWJ18831.1"/>
    <property type="molecule type" value="Genomic_DNA"/>
</dbReference>
<reference evidence="4 5" key="1">
    <citation type="submission" date="2019-07" db="EMBL/GenBank/DDBJ databases">
        <title>Genomic Encyclopedia of Archaeal and Bacterial Type Strains, Phase II (KMG-II): from individual species to whole genera.</title>
        <authorList>
            <person name="Goeker M."/>
        </authorList>
    </citation>
    <scope>NUCLEOTIDE SEQUENCE [LARGE SCALE GENOMIC DNA]</scope>
    <source>
        <strain evidence="4 5">ATCC BAA-1139</strain>
    </source>
</reference>
<organism evidence="4 5">
    <name type="scientific">Geobacter argillaceus</name>
    <dbReference type="NCBI Taxonomy" id="345631"/>
    <lineage>
        <taxon>Bacteria</taxon>
        <taxon>Pseudomonadati</taxon>
        <taxon>Thermodesulfobacteriota</taxon>
        <taxon>Desulfuromonadia</taxon>
        <taxon>Geobacterales</taxon>
        <taxon>Geobacteraceae</taxon>
        <taxon>Geobacter</taxon>
    </lineage>
</organism>
<dbReference type="InterPro" id="IPR051909">
    <property type="entry name" value="MFP_Cation_Efflux"/>
</dbReference>
<dbReference type="Gene3D" id="1.10.287.470">
    <property type="entry name" value="Helix hairpin bin"/>
    <property type="match status" value="1"/>
</dbReference>
<comment type="caution">
    <text evidence="4">The sequence shown here is derived from an EMBL/GenBank/DDBJ whole genome shotgun (WGS) entry which is preliminary data.</text>
</comment>
<proteinExistence type="inferred from homology"/>
<evidence type="ECO:0000313" key="4">
    <source>
        <dbReference type="EMBL" id="TWJ18831.1"/>
    </source>
</evidence>
<dbReference type="InterPro" id="IPR058647">
    <property type="entry name" value="BSH_CzcB-like"/>
</dbReference>
<dbReference type="Gene3D" id="2.40.30.170">
    <property type="match status" value="1"/>
</dbReference>
<dbReference type="Gene3D" id="2.40.50.100">
    <property type="match status" value="1"/>
</dbReference>
<dbReference type="PROSITE" id="PS51257">
    <property type="entry name" value="PROKAR_LIPOPROTEIN"/>
    <property type="match status" value="1"/>
</dbReference>
<evidence type="ECO:0000313" key="5">
    <source>
        <dbReference type="Proteomes" id="UP000319449"/>
    </source>
</evidence>
<evidence type="ECO:0000256" key="2">
    <source>
        <dbReference type="ARBA" id="ARBA00022448"/>
    </source>
</evidence>
<comment type="similarity">
    <text evidence="1">Belongs to the membrane fusion protein (MFP) (TC 8.A.1) family.</text>
</comment>
<dbReference type="PANTHER" id="PTHR30097:SF4">
    <property type="entry name" value="SLR6042 PROTEIN"/>
    <property type="match status" value="1"/>
</dbReference>
<dbReference type="NCBIfam" id="TIGR01730">
    <property type="entry name" value="RND_mfp"/>
    <property type="match status" value="1"/>
</dbReference>
<dbReference type="GO" id="GO:0060003">
    <property type="term" value="P:copper ion export"/>
    <property type="evidence" value="ECO:0007669"/>
    <property type="project" value="TreeGrafter"/>
</dbReference>
<dbReference type="SUPFAM" id="SSF111369">
    <property type="entry name" value="HlyD-like secretion proteins"/>
    <property type="match status" value="1"/>
</dbReference>
<name>A0A562VM16_9BACT</name>
<evidence type="ECO:0000259" key="3">
    <source>
        <dbReference type="Pfam" id="PF25973"/>
    </source>
</evidence>
<keyword evidence="5" id="KW-1185">Reference proteome</keyword>
<dbReference type="GO" id="GO:0015679">
    <property type="term" value="P:plasma membrane copper ion transport"/>
    <property type="evidence" value="ECO:0007669"/>
    <property type="project" value="TreeGrafter"/>
</dbReference>
<accession>A0A562VM16</accession>
<dbReference type="Proteomes" id="UP000319449">
    <property type="component" value="Unassembled WGS sequence"/>
</dbReference>
<sequence length="346" mass="37259">MRIMPLCLIAIILLSGCDKKDPPPQVQKKALSTYQVKVRNVEAFIEATGTVQPDLDGGAKVLSPLAGAVEKIYVHVGGTVRKGAPLASVRSSDVSDTHAGLIANQAQLRQAERSYNLNKQLFEIGAVTKNDLLNSEAGYEQAKAVVSGLQKKLDIYGADPADGHRGSFVIRAPISGRVAEIQAHLGDRFDTATPLMTVVDPGRIMVVANLYDTDLAKVGKGKEVSFTTDVYPGATFKGMISYVSDVEDPDAKTVKTYIKPLADVGRFKQNMFLKIRILGGAKSLPVVAKSSIIYKEGKFYAQLKKNDSFILQEVKPVRDVSDKLMAVEGLAEGDLIAGSAIDLEQP</sequence>
<dbReference type="GO" id="GO:0030313">
    <property type="term" value="C:cell envelope"/>
    <property type="evidence" value="ECO:0007669"/>
    <property type="project" value="TreeGrafter"/>
</dbReference>
<dbReference type="AlphaFoldDB" id="A0A562VM16"/>
<dbReference type="PANTHER" id="PTHR30097">
    <property type="entry name" value="CATION EFFLUX SYSTEM PROTEIN CUSB"/>
    <property type="match status" value="1"/>
</dbReference>